<feature type="binding site" evidence="10">
    <location>
        <position position="223"/>
    </location>
    <ligand>
        <name>Zn(2+)</name>
        <dbReference type="ChEBI" id="CHEBI:29105"/>
    </ligand>
</feature>
<evidence type="ECO:0000256" key="10">
    <source>
        <dbReference type="HAMAP-Rule" id="MF_01820"/>
    </source>
</evidence>
<dbReference type="GO" id="GO:0046872">
    <property type="term" value="F:metal ion binding"/>
    <property type="evidence" value="ECO:0007669"/>
    <property type="project" value="UniProtKB-KW"/>
</dbReference>
<keyword evidence="15" id="KW-1185">Reference proteome</keyword>
<evidence type="ECO:0000256" key="11">
    <source>
        <dbReference type="SAM" id="MobiDB-lite"/>
    </source>
</evidence>
<keyword evidence="9 10" id="KW-0342">GTP-binding</keyword>
<comment type="function">
    <text evidence="10">One of several proteins that assist in the late maturation steps of the functional core of the 30S ribosomal subunit. Helps release RbfA from mature subunits. May play a role in the assembly of ribosomal proteins into the subunit. Circularly permuted GTPase that catalyzes slow GTP hydrolysis, GTPase activity is stimulated by the 30S ribosomal subunit.</text>
</comment>
<dbReference type="InterPro" id="IPR030378">
    <property type="entry name" value="G_CP_dom"/>
</dbReference>
<feature type="compositionally biased region" description="Basic and acidic residues" evidence="11">
    <location>
        <begin position="260"/>
        <end position="272"/>
    </location>
</feature>
<dbReference type="GO" id="GO:0003924">
    <property type="term" value="F:GTPase activity"/>
    <property type="evidence" value="ECO:0007669"/>
    <property type="project" value="UniProtKB-UniRule"/>
</dbReference>
<feature type="binding site" evidence="10">
    <location>
        <begin position="135"/>
        <end position="143"/>
    </location>
    <ligand>
        <name>GTP</name>
        <dbReference type="ChEBI" id="CHEBI:37565"/>
    </ligand>
</feature>
<keyword evidence="3 10" id="KW-0479">Metal-binding</keyword>
<comment type="cofactor">
    <cofactor evidence="10">
        <name>Zn(2+)</name>
        <dbReference type="ChEBI" id="CHEBI:29105"/>
    </cofactor>
    <text evidence="10">Binds 1 zinc ion per subunit.</text>
</comment>
<comment type="subcellular location">
    <subcellularLocation>
        <location evidence="10">Cytoplasm</location>
    </subcellularLocation>
</comment>
<dbReference type="InterPro" id="IPR010914">
    <property type="entry name" value="RsgA_GTPase_dom"/>
</dbReference>
<dbReference type="SUPFAM" id="SSF52540">
    <property type="entry name" value="P-loop containing nucleoside triphosphate hydrolases"/>
    <property type="match status" value="1"/>
</dbReference>
<accession>A0A1I0XWL6</accession>
<evidence type="ECO:0000256" key="7">
    <source>
        <dbReference type="ARBA" id="ARBA00022833"/>
    </source>
</evidence>
<name>A0A1I0XWL6_9BACI</name>
<dbReference type="GO" id="GO:0019843">
    <property type="term" value="F:rRNA binding"/>
    <property type="evidence" value="ECO:0007669"/>
    <property type="project" value="UniProtKB-KW"/>
</dbReference>
<keyword evidence="1 10" id="KW-0963">Cytoplasm</keyword>
<evidence type="ECO:0000256" key="6">
    <source>
        <dbReference type="ARBA" id="ARBA00022801"/>
    </source>
</evidence>
<feature type="domain" description="CP-type G" evidence="13">
    <location>
        <begin position="33"/>
        <end position="193"/>
    </location>
</feature>
<evidence type="ECO:0000313" key="14">
    <source>
        <dbReference type="EMBL" id="SFB05304.1"/>
    </source>
</evidence>
<dbReference type="EC" id="3.6.1.-" evidence="10"/>
<dbReference type="Gene3D" id="1.10.40.50">
    <property type="entry name" value="Probable gtpase engc, domain 3"/>
    <property type="match status" value="1"/>
</dbReference>
<feature type="binding site" evidence="10">
    <location>
        <begin position="81"/>
        <end position="84"/>
    </location>
    <ligand>
        <name>GTP</name>
        <dbReference type="ChEBI" id="CHEBI:37565"/>
    </ligand>
</feature>
<feature type="compositionally biased region" description="Basic residues" evidence="11">
    <location>
        <begin position="273"/>
        <end position="291"/>
    </location>
</feature>
<gene>
    <name evidence="10" type="primary">rsgA</name>
    <name evidence="14" type="ORF">SAMN04488072_10680</name>
</gene>
<dbReference type="EMBL" id="FOJW01000006">
    <property type="protein sequence ID" value="SFB05304.1"/>
    <property type="molecule type" value="Genomic_DNA"/>
</dbReference>
<feature type="binding site" evidence="10">
    <location>
        <position position="229"/>
    </location>
    <ligand>
        <name>Zn(2+)</name>
        <dbReference type="ChEBI" id="CHEBI:29105"/>
    </ligand>
</feature>
<dbReference type="Gene3D" id="3.40.50.300">
    <property type="entry name" value="P-loop containing nucleotide triphosphate hydrolases"/>
    <property type="match status" value="1"/>
</dbReference>
<dbReference type="NCBIfam" id="TIGR00157">
    <property type="entry name" value="ribosome small subunit-dependent GTPase A"/>
    <property type="match status" value="1"/>
</dbReference>
<feature type="region of interest" description="Disordered" evidence="11">
    <location>
        <begin position="260"/>
        <end position="291"/>
    </location>
</feature>
<keyword evidence="4 10" id="KW-0699">rRNA-binding</keyword>
<dbReference type="InterPro" id="IPR027417">
    <property type="entry name" value="P-loop_NTPase"/>
</dbReference>
<dbReference type="STRING" id="237679.SAMN04488072_10680"/>
<dbReference type="HAMAP" id="MF_01820">
    <property type="entry name" value="GTPase_RsgA"/>
    <property type="match status" value="1"/>
</dbReference>
<evidence type="ECO:0000256" key="1">
    <source>
        <dbReference type="ARBA" id="ARBA00022490"/>
    </source>
</evidence>
<feature type="domain" description="EngC GTPase" evidence="12">
    <location>
        <begin position="42"/>
        <end position="191"/>
    </location>
</feature>
<sequence>MGKGASKLIDEEKAVIDRVLPRKSQFVRQAAGTRTEAQLIAANIDTVFIVNSLNHDLNLRRIERYVLSTYESGASPVIILTKKDECTTEEVDAAILQVEAAAINVPIIAISNITRDGIDELMAYLPHGHTAALLGSSGVGKSTLINTLLDKEMQGTKDVREADSKGRHTTTYREMFRLPNGALLIDTPGMRELQLWEGESAIDTTFQDVESFAAACKFNDCRHNTEPGCRVREALTNGELSEDRFQSYLKLQRELAYEKRKRDKKAQMEEKNKWKKISKHQRDHHHFRKMR</sequence>
<keyword evidence="6 10" id="KW-0378">Hydrolase</keyword>
<protein>
    <recommendedName>
        <fullName evidence="10">Small ribosomal subunit biogenesis GTPase RsgA</fullName>
        <ecNumber evidence="10">3.6.1.-</ecNumber>
    </recommendedName>
</protein>
<evidence type="ECO:0000256" key="3">
    <source>
        <dbReference type="ARBA" id="ARBA00022723"/>
    </source>
</evidence>
<evidence type="ECO:0000256" key="2">
    <source>
        <dbReference type="ARBA" id="ARBA00022517"/>
    </source>
</evidence>
<keyword evidence="8 10" id="KW-0694">RNA-binding</keyword>
<keyword evidence="2 10" id="KW-0690">Ribosome biogenesis</keyword>
<dbReference type="GO" id="GO:0042274">
    <property type="term" value="P:ribosomal small subunit biogenesis"/>
    <property type="evidence" value="ECO:0007669"/>
    <property type="project" value="UniProtKB-UniRule"/>
</dbReference>
<dbReference type="CDD" id="cd01854">
    <property type="entry name" value="YjeQ_EngC"/>
    <property type="match status" value="1"/>
</dbReference>
<dbReference type="PANTHER" id="PTHR32120">
    <property type="entry name" value="SMALL RIBOSOMAL SUBUNIT BIOGENESIS GTPASE RSGA"/>
    <property type="match status" value="1"/>
</dbReference>
<comment type="subunit">
    <text evidence="10">Monomer. Associates with 30S ribosomal subunit, binds 16S rRNA.</text>
</comment>
<comment type="similarity">
    <text evidence="10">Belongs to the TRAFAC class YlqF/YawG GTPase family. RsgA subfamily.</text>
</comment>
<dbReference type="PROSITE" id="PS51721">
    <property type="entry name" value="G_CP"/>
    <property type="match status" value="1"/>
</dbReference>
<evidence type="ECO:0000256" key="5">
    <source>
        <dbReference type="ARBA" id="ARBA00022741"/>
    </source>
</evidence>
<dbReference type="Pfam" id="PF03193">
    <property type="entry name" value="RsgA_GTPase"/>
    <property type="match status" value="1"/>
</dbReference>
<dbReference type="InterPro" id="IPR004881">
    <property type="entry name" value="Ribosome_biogen_GTPase_RsgA"/>
</dbReference>
<evidence type="ECO:0000256" key="4">
    <source>
        <dbReference type="ARBA" id="ARBA00022730"/>
    </source>
</evidence>
<dbReference type="GO" id="GO:0005737">
    <property type="term" value="C:cytoplasm"/>
    <property type="evidence" value="ECO:0007669"/>
    <property type="project" value="UniProtKB-SubCell"/>
</dbReference>
<feature type="binding site" evidence="10">
    <location>
        <position position="216"/>
    </location>
    <ligand>
        <name>Zn(2+)</name>
        <dbReference type="ChEBI" id="CHEBI:29105"/>
    </ligand>
</feature>
<dbReference type="PROSITE" id="PS50936">
    <property type="entry name" value="ENGC_GTPASE"/>
    <property type="match status" value="1"/>
</dbReference>
<evidence type="ECO:0000256" key="8">
    <source>
        <dbReference type="ARBA" id="ARBA00022884"/>
    </source>
</evidence>
<evidence type="ECO:0000313" key="15">
    <source>
        <dbReference type="Proteomes" id="UP000198642"/>
    </source>
</evidence>
<dbReference type="Proteomes" id="UP000198642">
    <property type="component" value="Unassembled WGS sequence"/>
</dbReference>
<evidence type="ECO:0000256" key="9">
    <source>
        <dbReference type="ARBA" id="ARBA00023134"/>
    </source>
</evidence>
<dbReference type="GO" id="GO:0005525">
    <property type="term" value="F:GTP binding"/>
    <property type="evidence" value="ECO:0007669"/>
    <property type="project" value="UniProtKB-UniRule"/>
</dbReference>
<dbReference type="PANTHER" id="PTHR32120:SF10">
    <property type="entry name" value="SMALL RIBOSOMAL SUBUNIT BIOGENESIS GTPASE RSGA"/>
    <property type="match status" value="1"/>
</dbReference>
<evidence type="ECO:0000259" key="12">
    <source>
        <dbReference type="PROSITE" id="PS50936"/>
    </source>
</evidence>
<feature type="binding site" evidence="10">
    <location>
        <position position="221"/>
    </location>
    <ligand>
        <name>Zn(2+)</name>
        <dbReference type="ChEBI" id="CHEBI:29105"/>
    </ligand>
</feature>
<dbReference type="AlphaFoldDB" id="A0A1I0XWL6"/>
<keyword evidence="5 10" id="KW-0547">Nucleotide-binding</keyword>
<organism evidence="14 15">
    <name type="scientific">Lentibacillus halodurans</name>
    <dbReference type="NCBI Taxonomy" id="237679"/>
    <lineage>
        <taxon>Bacteria</taxon>
        <taxon>Bacillati</taxon>
        <taxon>Bacillota</taxon>
        <taxon>Bacilli</taxon>
        <taxon>Bacillales</taxon>
        <taxon>Bacillaceae</taxon>
        <taxon>Lentibacillus</taxon>
    </lineage>
</organism>
<proteinExistence type="inferred from homology"/>
<evidence type="ECO:0000259" key="13">
    <source>
        <dbReference type="PROSITE" id="PS51721"/>
    </source>
</evidence>
<reference evidence="14 15" key="1">
    <citation type="submission" date="2016-10" db="EMBL/GenBank/DDBJ databases">
        <authorList>
            <person name="de Groot N.N."/>
        </authorList>
    </citation>
    <scope>NUCLEOTIDE SEQUENCE [LARGE SCALE GENOMIC DNA]</scope>
    <source>
        <strain evidence="14 15">CGMCC 1.3702</strain>
    </source>
</reference>
<keyword evidence="7 10" id="KW-0862">Zinc</keyword>